<dbReference type="InterPro" id="IPR002035">
    <property type="entry name" value="VWF_A"/>
</dbReference>
<dbReference type="Pfam" id="PF00092">
    <property type="entry name" value="VWA"/>
    <property type="match status" value="1"/>
</dbReference>
<gene>
    <name evidence="20" type="primary">CLCA1</name>
</gene>
<dbReference type="InterPro" id="IPR004727">
    <property type="entry name" value="CLCA_chordata"/>
</dbReference>
<evidence type="ECO:0000259" key="19">
    <source>
        <dbReference type="PROSITE" id="PS50234"/>
    </source>
</evidence>
<dbReference type="GO" id="GO:0006816">
    <property type="term" value="P:calcium ion transport"/>
    <property type="evidence" value="ECO:0007669"/>
    <property type="project" value="UniProtKB-KW"/>
</dbReference>
<keyword evidence="12" id="KW-0106">Calcium</keyword>
<dbReference type="Proteomes" id="UP000008225">
    <property type="component" value="Chromosome 7"/>
</dbReference>
<evidence type="ECO:0000256" key="3">
    <source>
        <dbReference type="ARBA" id="ARBA00022448"/>
    </source>
</evidence>
<keyword evidence="14" id="KW-0406">Ion transport</keyword>
<dbReference type="GO" id="GO:0008237">
    <property type="term" value="F:metallopeptidase activity"/>
    <property type="evidence" value="ECO:0007669"/>
    <property type="project" value="UniProtKB-KW"/>
</dbReference>
<dbReference type="GO" id="GO:0005886">
    <property type="term" value="C:plasma membrane"/>
    <property type="evidence" value="ECO:0007669"/>
    <property type="project" value="TreeGrafter"/>
</dbReference>
<comment type="subcellular location">
    <subcellularLocation>
        <location evidence="1">Secreted</location>
        <location evidence="1">Extracellular space</location>
    </subcellularLocation>
</comment>
<reference evidence="20 21" key="1">
    <citation type="submission" date="2009-03" db="EMBL/GenBank/DDBJ databases">
        <authorList>
            <person name="Warren W."/>
            <person name="Ye L."/>
            <person name="Minx P."/>
            <person name="Worley K."/>
            <person name="Gibbs R."/>
            <person name="Wilson R.K."/>
        </authorList>
    </citation>
    <scope>NUCLEOTIDE SEQUENCE [LARGE SCALE GENOMIC DNA]</scope>
</reference>
<keyword evidence="6" id="KW-0645">Protease</keyword>
<dbReference type="SUPFAM" id="SSF53300">
    <property type="entry name" value="vWA-like"/>
    <property type="match status" value="1"/>
</dbReference>
<keyword evidence="10" id="KW-0068">Autocatalytic cleavage</keyword>
<accession>A0A8I4A0I0</accession>
<evidence type="ECO:0000256" key="12">
    <source>
        <dbReference type="ARBA" id="ARBA00022837"/>
    </source>
</evidence>
<dbReference type="GO" id="GO:0006508">
    <property type="term" value="P:proteolysis"/>
    <property type="evidence" value="ECO:0007669"/>
    <property type="project" value="UniProtKB-KW"/>
</dbReference>
<evidence type="ECO:0000256" key="17">
    <source>
        <dbReference type="ARBA" id="ARBA00041120"/>
    </source>
</evidence>
<evidence type="ECO:0000256" key="10">
    <source>
        <dbReference type="ARBA" id="ARBA00022813"/>
    </source>
</evidence>
<dbReference type="GO" id="GO:0046872">
    <property type="term" value="F:metal ion binding"/>
    <property type="evidence" value="ECO:0007669"/>
    <property type="project" value="UniProtKB-KW"/>
</dbReference>
<keyword evidence="7" id="KW-0479">Metal-binding</keyword>
<dbReference type="GO" id="GO:0005576">
    <property type="term" value="C:extracellular region"/>
    <property type="evidence" value="ECO:0007669"/>
    <property type="project" value="UniProtKB-SubCell"/>
</dbReference>
<keyword evidence="3" id="KW-0813">Transport</keyword>
<dbReference type="AlphaFoldDB" id="A0A8I4A0I0"/>
<evidence type="ECO:0000256" key="11">
    <source>
        <dbReference type="ARBA" id="ARBA00022833"/>
    </source>
</evidence>
<protein>
    <recommendedName>
        <fullName evidence="17">Calcium-activated chloride channel regulator 1</fullName>
    </recommendedName>
</protein>
<keyword evidence="4" id="KW-0964">Secreted</keyword>
<dbReference type="FunFam" id="2.60.40.10:FF:001134">
    <property type="entry name" value="Calcium-activated chloride channel regulator 1"/>
    <property type="match status" value="1"/>
</dbReference>
<keyword evidence="8 18" id="KW-0732">Signal</keyword>
<dbReference type="InterPro" id="IPR013642">
    <property type="entry name" value="CLCA_N"/>
</dbReference>
<keyword evidence="16" id="KW-0868">Chloride</keyword>
<keyword evidence="15" id="KW-0325">Glycoprotein</keyword>
<name>A0A8I4A0I0_CALJA</name>
<sequence>MGPVKSSVFILILHLLEGTLSNSLIQLNNNGYEGIVIAIDPNVPEDETLIQQIKDMVTQASPYLFEATGKRFYFKNVAILIPETWKAKPDYVRPKLETYKNADVLVAESTPPQNDEPYTEQMGKCGEKGERIHLTPNFVSGKKLQEYGPQGRAFVHEWAHLRWGVFDEYNNDEKFYLSNGKIQAVRCSAGITGTNVVNKCQGGSCYIKRCTFNKVTGLYEKGCEFIPQTHQTEKASIMFAQYIDSTGNRLNRLNQAGQLFLLQTVELGSWVGMVTFDSAAYVQSELVQINSGSDRDTLAKRLPTAAAGGTSICTGLRSAFTVIRKKYPTDGSEIVLLTDGEDNTISGCFNEVKQSGAVIHTVALGPSAAQELEQLSKMTGGFQTYASDQAQNNGLIDAFGALSSGNGADSQRSIQLESKGLTLQNSQWMNGTVIVDSTVGKDTLFLITWTTQPPQILLWDPSAKKQDGFVVDKNTKMAYLQIPGIAKVGTWKYSLQASSQTLTLTVTSRASSATLPPITVTSKMNKDTGKFPSPMIVYANIRQGASPILRARVTALIESVNGKTITLELLDNGAGADATKDDGVYSRYFTTYDTNGRYSVKVWALGGVNAARRRTIPQQNGAMFIPGWIENDEIKLNPSRPEINKDDLQNKQVCFSRTSSGGSFVASDVPKAPIPDLFPPCQITDLKAEIHEGRLINLTWTAPGDDYDHGTAYKYIIRISTSILDLRDKFNESLQVNTTALIPKEANTEEVFLFKPENITFENGTDLFIAIQAVDKVDLKSEISNIARVSLFIPPQTPPETPSPDETSPPCPDIHINSTIPGIHILKIMWKWLGELQLTIA</sequence>
<dbReference type="NCBIfam" id="TIGR00868">
    <property type="entry name" value="hCaCC"/>
    <property type="match status" value="1"/>
</dbReference>
<evidence type="ECO:0000256" key="7">
    <source>
        <dbReference type="ARBA" id="ARBA00022723"/>
    </source>
</evidence>
<evidence type="ECO:0000256" key="4">
    <source>
        <dbReference type="ARBA" id="ARBA00022525"/>
    </source>
</evidence>
<evidence type="ECO:0000256" key="18">
    <source>
        <dbReference type="SAM" id="SignalP"/>
    </source>
</evidence>
<feature type="signal peptide" evidence="18">
    <location>
        <begin position="1"/>
        <end position="21"/>
    </location>
</feature>
<dbReference type="InterPro" id="IPR051266">
    <property type="entry name" value="CLCR"/>
</dbReference>
<evidence type="ECO:0000313" key="21">
    <source>
        <dbReference type="Proteomes" id="UP000008225"/>
    </source>
</evidence>
<evidence type="ECO:0000256" key="1">
    <source>
        <dbReference type="ARBA" id="ARBA00004239"/>
    </source>
</evidence>
<evidence type="ECO:0000256" key="9">
    <source>
        <dbReference type="ARBA" id="ARBA00022801"/>
    </source>
</evidence>
<evidence type="ECO:0000256" key="6">
    <source>
        <dbReference type="ARBA" id="ARBA00022670"/>
    </source>
</evidence>
<feature type="domain" description="VWFA" evidence="19">
    <location>
        <begin position="271"/>
        <end position="402"/>
    </location>
</feature>
<dbReference type="GO" id="GO:0005229">
    <property type="term" value="F:intracellularly calcium-gated chloride channel activity"/>
    <property type="evidence" value="ECO:0007669"/>
    <property type="project" value="InterPro"/>
</dbReference>
<evidence type="ECO:0000256" key="5">
    <source>
        <dbReference type="ARBA" id="ARBA00022568"/>
    </source>
</evidence>
<dbReference type="InterPro" id="IPR036465">
    <property type="entry name" value="vWFA_dom_sf"/>
</dbReference>
<keyword evidence="13" id="KW-0482">Metalloprotease</keyword>
<dbReference type="Pfam" id="PF08434">
    <property type="entry name" value="CLCA"/>
    <property type="match status" value="1"/>
</dbReference>
<dbReference type="PROSITE" id="PS50234">
    <property type="entry name" value="VWFA"/>
    <property type="match status" value="1"/>
</dbReference>
<dbReference type="Gene3D" id="3.40.50.410">
    <property type="entry name" value="von Willebrand factor, type A domain"/>
    <property type="match status" value="1"/>
</dbReference>
<evidence type="ECO:0000256" key="13">
    <source>
        <dbReference type="ARBA" id="ARBA00023049"/>
    </source>
</evidence>
<organism evidence="20 21">
    <name type="scientific">Callithrix jacchus</name>
    <name type="common">White-tufted-ear marmoset</name>
    <name type="synonym">Simia Jacchus</name>
    <dbReference type="NCBI Taxonomy" id="9483"/>
    <lineage>
        <taxon>Eukaryota</taxon>
        <taxon>Metazoa</taxon>
        <taxon>Chordata</taxon>
        <taxon>Craniata</taxon>
        <taxon>Vertebrata</taxon>
        <taxon>Euteleostomi</taxon>
        <taxon>Mammalia</taxon>
        <taxon>Eutheria</taxon>
        <taxon>Euarchontoglires</taxon>
        <taxon>Primates</taxon>
        <taxon>Haplorrhini</taxon>
        <taxon>Platyrrhini</taxon>
        <taxon>Cebidae</taxon>
        <taxon>Callitrichinae</taxon>
        <taxon>Callithrix</taxon>
        <taxon>Callithrix</taxon>
    </lineage>
</organism>
<reference evidence="20" key="3">
    <citation type="submission" date="2025-09" db="UniProtKB">
        <authorList>
            <consortium name="Ensembl"/>
        </authorList>
    </citation>
    <scope>IDENTIFICATION</scope>
</reference>
<evidence type="ECO:0000256" key="16">
    <source>
        <dbReference type="ARBA" id="ARBA00023214"/>
    </source>
</evidence>
<keyword evidence="11" id="KW-0862">Zinc</keyword>
<proteinExistence type="inferred from homology"/>
<dbReference type="GeneTree" id="ENSGT00940000154682"/>
<reference evidence="20" key="2">
    <citation type="submission" date="2025-08" db="UniProtKB">
        <authorList>
            <consortium name="Ensembl"/>
        </authorList>
    </citation>
    <scope>IDENTIFICATION</scope>
</reference>
<dbReference type="Ensembl" id="ENSCJAT00000124805.1">
    <property type="protein sequence ID" value="ENSCJAP00000081201.1"/>
    <property type="gene ID" value="ENSCJAG00000007285.5"/>
</dbReference>
<evidence type="ECO:0000313" key="20">
    <source>
        <dbReference type="Ensembl" id="ENSCJAP00000081201.1"/>
    </source>
</evidence>
<keyword evidence="5" id="KW-0109">Calcium transport</keyword>
<dbReference type="FunFam" id="3.40.50.410:FF:000034">
    <property type="entry name" value="calcium-activated chloride channel regulator 1"/>
    <property type="match status" value="1"/>
</dbReference>
<dbReference type="PANTHER" id="PTHR10579:SF52">
    <property type="entry name" value="CALCIUM-ACTIVATED CHLORIDE CHANNEL REGULATOR 1"/>
    <property type="match status" value="1"/>
</dbReference>
<keyword evidence="21" id="KW-1185">Reference proteome</keyword>
<dbReference type="CDD" id="cd00198">
    <property type="entry name" value="vWFA"/>
    <property type="match status" value="1"/>
</dbReference>
<evidence type="ECO:0000256" key="14">
    <source>
        <dbReference type="ARBA" id="ARBA00023065"/>
    </source>
</evidence>
<evidence type="ECO:0000256" key="2">
    <source>
        <dbReference type="ARBA" id="ARBA00006398"/>
    </source>
</evidence>
<comment type="similarity">
    <text evidence="2">Belongs to the CLCR family.</text>
</comment>
<evidence type="ECO:0000256" key="8">
    <source>
        <dbReference type="ARBA" id="ARBA00022729"/>
    </source>
</evidence>
<evidence type="ECO:0000256" key="15">
    <source>
        <dbReference type="ARBA" id="ARBA00023180"/>
    </source>
</evidence>
<dbReference type="PANTHER" id="PTHR10579">
    <property type="entry name" value="CALCIUM-ACTIVATED CHLORIDE CHANNEL REGULATOR"/>
    <property type="match status" value="1"/>
</dbReference>
<dbReference type="NCBIfam" id="NF041940">
    <property type="entry name" value="choice_anch_X"/>
    <property type="match status" value="1"/>
</dbReference>
<keyword evidence="9" id="KW-0378">Hydrolase</keyword>
<feature type="chain" id="PRO_5035321304" description="Calcium-activated chloride channel regulator 1" evidence="18">
    <location>
        <begin position="22"/>
        <end position="841"/>
    </location>
</feature>
<dbReference type="SMART" id="SM00327">
    <property type="entry name" value="VWA"/>
    <property type="match status" value="1"/>
</dbReference>